<gene>
    <name evidence="1" type="ORF">GCM10010466_41050</name>
</gene>
<evidence type="ECO:0000313" key="2">
    <source>
        <dbReference type="Proteomes" id="UP001500320"/>
    </source>
</evidence>
<reference evidence="2" key="1">
    <citation type="journal article" date="2019" name="Int. J. Syst. Evol. Microbiol.">
        <title>The Global Catalogue of Microorganisms (GCM) 10K type strain sequencing project: providing services to taxonomists for standard genome sequencing and annotation.</title>
        <authorList>
            <consortium name="The Broad Institute Genomics Platform"/>
            <consortium name="The Broad Institute Genome Sequencing Center for Infectious Disease"/>
            <person name="Wu L."/>
            <person name="Ma J."/>
        </authorList>
    </citation>
    <scope>NUCLEOTIDE SEQUENCE [LARGE SCALE GENOMIC DNA]</scope>
    <source>
        <strain evidence="2">JCM 9373</strain>
    </source>
</reference>
<accession>A0ABP6NEZ0</accession>
<protein>
    <submittedName>
        <fullName evidence="1">Uncharacterized protein</fullName>
    </submittedName>
</protein>
<organism evidence="1 2">
    <name type="scientific">Planomonospora alba</name>
    <dbReference type="NCBI Taxonomy" id="161354"/>
    <lineage>
        <taxon>Bacteria</taxon>
        <taxon>Bacillati</taxon>
        <taxon>Actinomycetota</taxon>
        <taxon>Actinomycetes</taxon>
        <taxon>Streptosporangiales</taxon>
        <taxon>Streptosporangiaceae</taxon>
        <taxon>Planomonospora</taxon>
    </lineage>
</organism>
<dbReference type="EMBL" id="BAAAUT010000032">
    <property type="protein sequence ID" value="GAA3145773.1"/>
    <property type="molecule type" value="Genomic_DNA"/>
</dbReference>
<proteinExistence type="predicted"/>
<keyword evidence="2" id="KW-1185">Reference proteome</keyword>
<name>A0ABP6NEZ0_9ACTN</name>
<dbReference type="RefSeq" id="WP_344861885.1">
    <property type="nucleotide sequence ID" value="NZ_BAAAUT010000032.1"/>
</dbReference>
<sequence length="78" mass="8326">MTSELAERERALELLRTAFPDYRIVFSKGRWAAVSAGDPPVVWFAGTPGGLCGQLFQAQLRNGGTVVPFQDGSGGSAR</sequence>
<evidence type="ECO:0000313" key="1">
    <source>
        <dbReference type="EMBL" id="GAA3145773.1"/>
    </source>
</evidence>
<comment type="caution">
    <text evidence="1">The sequence shown here is derived from an EMBL/GenBank/DDBJ whole genome shotgun (WGS) entry which is preliminary data.</text>
</comment>
<dbReference type="Proteomes" id="UP001500320">
    <property type="component" value="Unassembled WGS sequence"/>
</dbReference>